<evidence type="ECO:0000256" key="5">
    <source>
        <dbReference type="ARBA" id="ARBA00022500"/>
    </source>
</evidence>
<dbReference type="SUPFAM" id="SSF75708">
    <property type="entry name" value="Chemotaxis phosphatase CheZ"/>
    <property type="match status" value="1"/>
</dbReference>
<evidence type="ECO:0000256" key="7">
    <source>
        <dbReference type="ARBA" id="ARBA00022801"/>
    </source>
</evidence>
<evidence type="ECO:0000256" key="1">
    <source>
        <dbReference type="ARBA" id="ARBA00004496"/>
    </source>
</evidence>
<dbReference type="InterPro" id="IPR050992">
    <property type="entry name" value="CheZ_family_phosphatases"/>
</dbReference>
<dbReference type="EMBL" id="JACCEV010000009">
    <property type="protein sequence ID" value="NYT87078.1"/>
    <property type="molecule type" value="Genomic_DNA"/>
</dbReference>
<dbReference type="GO" id="GO:0009288">
    <property type="term" value="C:bacterial-type flagellum"/>
    <property type="evidence" value="ECO:0007669"/>
    <property type="project" value="InterPro"/>
</dbReference>
<keyword evidence="5 10" id="KW-0145">Chemotaxis</keyword>
<dbReference type="Pfam" id="PF04344">
    <property type="entry name" value="CheZ"/>
    <property type="match status" value="1"/>
</dbReference>
<dbReference type="NCBIfam" id="NF008368">
    <property type="entry name" value="PRK11166.1"/>
    <property type="match status" value="1"/>
</dbReference>
<feature type="site" description="Enhances dephosphorylation of CheY-P" evidence="11">
    <location>
        <position position="150"/>
    </location>
</feature>
<dbReference type="Gene3D" id="1.20.5.590">
    <property type="entry name" value="Single helix bin"/>
    <property type="match status" value="1"/>
</dbReference>
<reference evidence="12 13" key="1">
    <citation type="submission" date="2020-07" db="EMBL/GenBank/DDBJ databases">
        <title>Taxonomic revisions and descriptions of new bacterial species based on genomic comparisons in the high-G+C-content subgroup of the family Alcaligenaceae.</title>
        <authorList>
            <person name="Szabo A."/>
            <person name="Felfoldi T."/>
        </authorList>
    </citation>
    <scope>NUCLEOTIDE SEQUENCE [LARGE SCALE GENOMIC DNA]</scope>
    <source>
        <strain evidence="12 13">DSM 25667</strain>
    </source>
</reference>
<keyword evidence="8 10" id="KW-0904">Protein phosphatase</keyword>
<evidence type="ECO:0000256" key="8">
    <source>
        <dbReference type="ARBA" id="ARBA00022912"/>
    </source>
</evidence>
<evidence type="ECO:0000256" key="2">
    <source>
        <dbReference type="ARBA" id="ARBA00005908"/>
    </source>
</evidence>
<dbReference type="GO" id="GO:0005737">
    <property type="term" value="C:cytoplasm"/>
    <property type="evidence" value="ECO:0007669"/>
    <property type="project" value="UniProtKB-SubCell"/>
</dbReference>
<comment type="subunit">
    <text evidence="10">Homodimer.</text>
</comment>
<evidence type="ECO:0000313" key="13">
    <source>
        <dbReference type="Proteomes" id="UP000554144"/>
    </source>
</evidence>
<keyword evidence="13" id="KW-1185">Reference proteome</keyword>
<comment type="subcellular location">
    <subcellularLocation>
        <location evidence="1 10">Cytoplasm</location>
    </subcellularLocation>
</comment>
<comment type="caution">
    <text evidence="12">The sequence shown here is derived from an EMBL/GenBank/DDBJ whole genome shotgun (WGS) entry which is preliminary data.</text>
</comment>
<organism evidence="12 13">
    <name type="scientific">Pollutimonas harenae</name>
    <dbReference type="NCBI Taxonomy" id="657015"/>
    <lineage>
        <taxon>Bacteria</taxon>
        <taxon>Pseudomonadati</taxon>
        <taxon>Pseudomonadota</taxon>
        <taxon>Betaproteobacteria</taxon>
        <taxon>Burkholderiales</taxon>
        <taxon>Alcaligenaceae</taxon>
        <taxon>Pollutimonas</taxon>
    </lineage>
</organism>
<evidence type="ECO:0000313" key="12">
    <source>
        <dbReference type="EMBL" id="NYT87078.1"/>
    </source>
</evidence>
<evidence type="ECO:0000256" key="4">
    <source>
        <dbReference type="ARBA" id="ARBA00022490"/>
    </source>
</evidence>
<comment type="similarity">
    <text evidence="2 10">Belongs to the CheZ family.</text>
</comment>
<evidence type="ECO:0000256" key="6">
    <source>
        <dbReference type="ARBA" id="ARBA00022779"/>
    </source>
</evidence>
<dbReference type="Gene3D" id="1.10.287.500">
    <property type="entry name" value="Helix hairpin bin"/>
    <property type="match status" value="1"/>
</dbReference>
<dbReference type="GO" id="GO:0097588">
    <property type="term" value="P:archaeal or bacterial-type flagellum-dependent cell motility"/>
    <property type="evidence" value="ECO:0007669"/>
    <property type="project" value="UniProtKB-KW"/>
</dbReference>
<evidence type="ECO:0000256" key="9">
    <source>
        <dbReference type="ARBA" id="ARBA00029599"/>
    </source>
</evidence>
<sequence length="215" mass="24148">MDTPDKPMGLPANFDASNDLIHRIASLTRMLRESMRELGLDQAIKDAAYAIPDARDRLHYVARMTEQAANRVLNAAEHVQPLQETLQRDAQVLDARWQAWFDHPVELDEARELVDDTRAMLKSVPETTQDTQAKLLEIIMAQDFQDLTGQVIKRMLGVISAIETELVQVLIDNVPQDKREEAVSLLNGPEVNPQGKIDVVTSQDQVDDLLANLGF</sequence>
<dbReference type="InterPro" id="IPR007439">
    <property type="entry name" value="Chemotax_Pase_CheZ"/>
</dbReference>
<dbReference type="GO" id="GO:0006935">
    <property type="term" value="P:chemotaxis"/>
    <property type="evidence" value="ECO:0007669"/>
    <property type="project" value="UniProtKB-KW"/>
</dbReference>
<evidence type="ECO:0000256" key="10">
    <source>
        <dbReference type="PIRNR" id="PIRNR002884"/>
    </source>
</evidence>
<dbReference type="GO" id="GO:0004721">
    <property type="term" value="F:phosphoprotein phosphatase activity"/>
    <property type="evidence" value="ECO:0007669"/>
    <property type="project" value="UniProtKB-KW"/>
</dbReference>
<dbReference type="PANTHER" id="PTHR43693">
    <property type="entry name" value="PROTEIN PHOSPHATASE CHEZ"/>
    <property type="match status" value="1"/>
</dbReference>
<accession>A0A853GV77</accession>
<dbReference type="PANTHER" id="PTHR43693:SF1">
    <property type="entry name" value="PROTEIN PHOSPHATASE CHEZ"/>
    <property type="match status" value="1"/>
</dbReference>
<protein>
    <recommendedName>
        <fullName evidence="3 10">Protein phosphatase CheZ</fullName>
        <ecNumber evidence="10">3.1.3.-</ecNumber>
    </recommendedName>
    <alternativeName>
        <fullName evidence="9 10">Chemotaxis protein CheZ</fullName>
    </alternativeName>
</protein>
<dbReference type="GO" id="GO:0050920">
    <property type="term" value="P:regulation of chemotaxis"/>
    <property type="evidence" value="ECO:0007669"/>
    <property type="project" value="InterPro"/>
</dbReference>
<evidence type="ECO:0000256" key="3">
    <source>
        <dbReference type="ARBA" id="ARBA00018484"/>
    </source>
</evidence>
<gene>
    <name evidence="12" type="primary">cheZ</name>
    <name evidence="12" type="ORF">H0A62_15890</name>
</gene>
<proteinExistence type="inferred from homology"/>
<keyword evidence="6 10" id="KW-0283">Flagellar rotation</keyword>
<evidence type="ECO:0000256" key="11">
    <source>
        <dbReference type="PIRSR" id="PIRSR002884-1"/>
    </source>
</evidence>
<keyword evidence="7 10" id="KW-0378">Hydrolase</keyword>
<dbReference type="EC" id="3.1.3.-" evidence="10"/>
<comment type="function">
    <text evidence="10">Plays an important role in bacterial chemotaxis signal transduction pathway by accelerating the dephosphorylation of phosphorylated CheY (CheY-P).</text>
</comment>
<name>A0A853GV77_9BURK</name>
<dbReference type="RefSeq" id="WP_180001954.1">
    <property type="nucleotide sequence ID" value="NZ_JACCEV010000009.1"/>
</dbReference>
<dbReference type="PIRSF" id="PIRSF002884">
    <property type="entry name" value="CheZ"/>
    <property type="match status" value="1"/>
</dbReference>
<dbReference type="AlphaFoldDB" id="A0A853GV77"/>
<keyword evidence="4 10" id="KW-0963">Cytoplasm</keyword>
<dbReference type="Proteomes" id="UP000554144">
    <property type="component" value="Unassembled WGS sequence"/>
</dbReference>